<dbReference type="EMBL" id="CAJVQA010067350">
    <property type="protein sequence ID" value="CAG8831995.1"/>
    <property type="molecule type" value="Genomic_DNA"/>
</dbReference>
<dbReference type="Proteomes" id="UP000789759">
    <property type="component" value="Unassembled WGS sequence"/>
</dbReference>
<dbReference type="AlphaFoldDB" id="A0A9N9KKF7"/>
<organism evidence="1 2">
    <name type="scientific">Cetraspora pellucida</name>
    <dbReference type="NCBI Taxonomy" id="1433469"/>
    <lineage>
        <taxon>Eukaryota</taxon>
        <taxon>Fungi</taxon>
        <taxon>Fungi incertae sedis</taxon>
        <taxon>Mucoromycota</taxon>
        <taxon>Glomeromycotina</taxon>
        <taxon>Glomeromycetes</taxon>
        <taxon>Diversisporales</taxon>
        <taxon>Gigasporaceae</taxon>
        <taxon>Cetraspora</taxon>
    </lineage>
</organism>
<feature type="non-terminal residue" evidence="1">
    <location>
        <position position="1"/>
    </location>
</feature>
<reference evidence="1" key="1">
    <citation type="submission" date="2021-06" db="EMBL/GenBank/DDBJ databases">
        <authorList>
            <person name="Kallberg Y."/>
            <person name="Tangrot J."/>
            <person name="Rosling A."/>
        </authorList>
    </citation>
    <scope>NUCLEOTIDE SEQUENCE</scope>
    <source>
        <strain evidence="1">FL966</strain>
    </source>
</reference>
<protein>
    <submittedName>
        <fullName evidence="1">21082_t:CDS:1</fullName>
    </submittedName>
</protein>
<gene>
    <name evidence="1" type="ORF">CPELLU_LOCUS20795</name>
</gene>
<evidence type="ECO:0000313" key="1">
    <source>
        <dbReference type="EMBL" id="CAG8831995.1"/>
    </source>
</evidence>
<comment type="caution">
    <text evidence="1">The sequence shown here is derived from an EMBL/GenBank/DDBJ whole genome shotgun (WGS) entry which is preliminary data.</text>
</comment>
<accession>A0A9N9KKF7</accession>
<name>A0A9N9KKF7_9GLOM</name>
<sequence length="42" mass="5025">IIAELKDTKEESWNLHKIRIQSIFRAFRLPCTPETQIDKLNQ</sequence>
<evidence type="ECO:0000313" key="2">
    <source>
        <dbReference type="Proteomes" id="UP000789759"/>
    </source>
</evidence>
<feature type="non-terminal residue" evidence="1">
    <location>
        <position position="42"/>
    </location>
</feature>
<proteinExistence type="predicted"/>
<keyword evidence="2" id="KW-1185">Reference proteome</keyword>